<accession>A0ABU4BRU1</accession>
<evidence type="ECO:0000313" key="3">
    <source>
        <dbReference type="EMBL" id="MDV6266938.1"/>
    </source>
</evidence>
<dbReference type="Proteomes" id="UP001185927">
    <property type="component" value="Unassembled WGS sequence"/>
</dbReference>
<feature type="compositionally biased region" description="Low complexity" evidence="1">
    <location>
        <begin position="35"/>
        <end position="46"/>
    </location>
</feature>
<dbReference type="PROSITE" id="PS51257">
    <property type="entry name" value="PROKAR_LIPOPROTEIN"/>
    <property type="match status" value="1"/>
</dbReference>
<dbReference type="EMBL" id="JAWLKB010000004">
    <property type="protein sequence ID" value="MDV6266938.1"/>
    <property type="molecule type" value="Genomic_DNA"/>
</dbReference>
<evidence type="ECO:0000256" key="2">
    <source>
        <dbReference type="SAM" id="SignalP"/>
    </source>
</evidence>
<comment type="caution">
    <text evidence="3">The sequence shown here is derived from an EMBL/GenBank/DDBJ whole genome shotgun (WGS) entry which is preliminary data.</text>
</comment>
<protein>
    <recommendedName>
        <fullName evidence="5">Lipoprotein</fullName>
    </recommendedName>
</protein>
<evidence type="ECO:0008006" key="5">
    <source>
        <dbReference type="Google" id="ProtNLM"/>
    </source>
</evidence>
<organism evidence="3 4">
    <name type="scientific">Rhodococcus globerulus</name>
    <dbReference type="NCBI Taxonomy" id="33008"/>
    <lineage>
        <taxon>Bacteria</taxon>
        <taxon>Bacillati</taxon>
        <taxon>Actinomycetota</taxon>
        <taxon>Actinomycetes</taxon>
        <taxon>Mycobacteriales</taxon>
        <taxon>Nocardiaceae</taxon>
        <taxon>Rhodococcus</taxon>
    </lineage>
</organism>
<sequence>MNKTRTSVFGLALVLLVAGCGSNDAPVTPSPSPATAPTSAPAAPATQDSGKYGIVVPGVATNPTRVAPDSISFELPGMSFDAAVQWMEAHLSFHDAVDEMMPCSTKHTPTMHSWYWGTSMNEPTLSVTVFATPITQVGIFGGTVPVDC</sequence>
<gene>
    <name evidence="3" type="ORF">R3Q16_10005</name>
</gene>
<dbReference type="RefSeq" id="WP_317541203.1">
    <property type="nucleotide sequence ID" value="NZ_JAWLKB010000004.1"/>
</dbReference>
<name>A0ABU4BRU1_RHOGO</name>
<feature type="chain" id="PRO_5045567973" description="Lipoprotein" evidence="2">
    <location>
        <begin position="26"/>
        <end position="148"/>
    </location>
</feature>
<evidence type="ECO:0000256" key="1">
    <source>
        <dbReference type="SAM" id="MobiDB-lite"/>
    </source>
</evidence>
<keyword evidence="4" id="KW-1185">Reference proteome</keyword>
<feature type="region of interest" description="Disordered" evidence="1">
    <location>
        <begin position="25"/>
        <end position="49"/>
    </location>
</feature>
<reference evidence="3 4" key="1">
    <citation type="submission" date="2023-10" db="EMBL/GenBank/DDBJ databases">
        <title>Development of a sustainable strategy for remediation of hydrocarbon-contaminated territories based on the waste exchange concept.</title>
        <authorList>
            <person name="Krivoruchko A."/>
        </authorList>
    </citation>
    <scope>NUCLEOTIDE SEQUENCE [LARGE SCALE GENOMIC DNA]</scope>
    <source>
        <strain evidence="3 4">IEGM 1203</strain>
    </source>
</reference>
<proteinExistence type="predicted"/>
<feature type="signal peptide" evidence="2">
    <location>
        <begin position="1"/>
        <end position="25"/>
    </location>
</feature>
<keyword evidence="2" id="KW-0732">Signal</keyword>
<evidence type="ECO:0000313" key="4">
    <source>
        <dbReference type="Proteomes" id="UP001185927"/>
    </source>
</evidence>